<reference evidence="2" key="1">
    <citation type="submission" date="2017-05" db="UniProtKB">
        <authorList>
            <consortium name="EnsemblMetazoa"/>
        </authorList>
    </citation>
    <scope>IDENTIFICATION</scope>
</reference>
<sequence>MHPHMSSQQTLPPYPQQYNYSTQEGQLAETPAQPQTIPESTQSQTTPESVQPQTPASIQVVPSPIFESNGKNALDSSVIDKSQLPLTTAEALQKYHGLLTESKASTLAWKLAKDCVFGEKVLRECTPLGNRELPALPQVELGDLKKLIFKQFPQYWRSPSDFENLWKKCVESIQQGCKRLRLARK</sequence>
<feature type="region of interest" description="Disordered" evidence="1">
    <location>
        <begin position="1"/>
        <end position="55"/>
    </location>
</feature>
<evidence type="ECO:0000256" key="1">
    <source>
        <dbReference type="SAM" id="MobiDB-lite"/>
    </source>
</evidence>
<evidence type="ECO:0000313" key="2">
    <source>
        <dbReference type="EnsemblMetazoa" id="Aqu2.1.22273_001"/>
    </source>
</evidence>
<evidence type="ECO:0008006" key="3">
    <source>
        <dbReference type="Google" id="ProtNLM"/>
    </source>
</evidence>
<dbReference type="EnsemblMetazoa" id="Aqu2.1.22273_001">
    <property type="protein sequence ID" value="Aqu2.1.22273_001"/>
    <property type="gene ID" value="Aqu2.1.22273"/>
</dbReference>
<proteinExistence type="predicted"/>
<dbReference type="InParanoid" id="A0A1X7U3M4"/>
<feature type="compositionally biased region" description="Polar residues" evidence="1">
    <location>
        <begin position="1"/>
        <end position="25"/>
    </location>
</feature>
<accession>A0A1X7U3M4</accession>
<name>A0A1X7U3M4_AMPQE</name>
<dbReference type="AlphaFoldDB" id="A0A1X7U3M4"/>
<organism evidence="2">
    <name type="scientific">Amphimedon queenslandica</name>
    <name type="common">Sponge</name>
    <dbReference type="NCBI Taxonomy" id="400682"/>
    <lineage>
        <taxon>Eukaryota</taxon>
        <taxon>Metazoa</taxon>
        <taxon>Porifera</taxon>
        <taxon>Demospongiae</taxon>
        <taxon>Heteroscleromorpha</taxon>
        <taxon>Haplosclerida</taxon>
        <taxon>Niphatidae</taxon>
        <taxon>Amphimedon</taxon>
    </lineage>
</organism>
<protein>
    <recommendedName>
        <fullName evidence="3">BEN domain-containing protein</fullName>
    </recommendedName>
</protein>
<feature type="compositionally biased region" description="Polar residues" evidence="1">
    <location>
        <begin position="32"/>
        <end position="55"/>
    </location>
</feature>